<accession>A0A914H986</accession>
<evidence type="ECO:0000313" key="1">
    <source>
        <dbReference type="Proteomes" id="UP000887572"/>
    </source>
</evidence>
<dbReference type="WBParaSite" id="Gr19_v10_g14949.t1">
    <property type="protein sequence ID" value="Gr19_v10_g14949.t1"/>
    <property type="gene ID" value="Gr19_v10_g14949"/>
</dbReference>
<evidence type="ECO:0000313" key="2">
    <source>
        <dbReference type="WBParaSite" id="Gr19_v10_g14949.t1"/>
    </source>
</evidence>
<organism evidence="1 2">
    <name type="scientific">Globodera rostochiensis</name>
    <name type="common">Golden nematode worm</name>
    <name type="synonym">Heterodera rostochiensis</name>
    <dbReference type="NCBI Taxonomy" id="31243"/>
    <lineage>
        <taxon>Eukaryota</taxon>
        <taxon>Metazoa</taxon>
        <taxon>Ecdysozoa</taxon>
        <taxon>Nematoda</taxon>
        <taxon>Chromadorea</taxon>
        <taxon>Rhabditida</taxon>
        <taxon>Tylenchina</taxon>
        <taxon>Tylenchomorpha</taxon>
        <taxon>Tylenchoidea</taxon>
        <taxon>Heteroderidae</taxon>
        <taxon>Heteroderinae</taxon>
        <taxon>Globodera</taxon>
    </lineage>
</organism>
<reference evidence="2" key="1">
    <citation type="submission" date="2022-11" db="UniProtKB">
        <authorList>
            <consortium name="WormBaseParasite"/>
        </authorList>
    </citation>
    <scope>IDENTIFICATION</scope>
</reference>
<name>A0A914H986_GLORO</name>
<keyword evidence="1" id="KW-1185">Reference proteome</keyword>
<proteinExistence type="predicted"/>
<dbReference type="AlphaFoldDB" id="A0A914H986"/>
<dbReference type="Proteomes" id="UP000887572">
    <property type="component" value="Unplaced"/>
</dbReference>
<sequence length="137" mass="15853">MSRRFMPTELHFEIVNCLPVTKLPRATFLVCAVYSKWGHKAASVACAYAVEAFPADTAATVLLEFSKNEAERLWREIDTLSDEFAKKFLLTRMLENGFRKLRIPYWKYMRRKTKCMKSGIKQKRSGKQLGEARILNG</sequence>
<protein>
    <submittedName>
        <fullName evidence="2">Uncharacterized protein</fullName>
    </submittedName>
</protein>